<dbReference type="Gene3D" id="3.40.50.300">
    <property type="entry name" value="P-loop containing nucleotide triphosphate hydrolases"/>
    <property type="match status" value="2"/>
</dbReference>
<dbReference type="AlphaFoldDB" id="A0A832W5Y7"/>
<feature type="domain" description="ATPase AAA-type core" evidence="1">
    <location>
        <begin position="462"/>
        <end position="539"/>
    </location>
</feature>
<accession>A0A832W5Y7</accession>
<dbReference type="PANTHER" id="PTHR43581:SF4">
    <property type="entry name" value="ATP_GTP PHOSPHATASE"/>
    <property type="match status" value="1"/>
</dbReference>
<evidence type="ECO:0000313" key="2">
    <source>
        <dbReference type="EMBL" id="HII59178.1"/>
    </source>
</evidence>
<dbReference type="GO" id="GO:0005524">
    <property type="term" value="F:ATP binding"/>
    <property type="evidence" value="ECO:0007669"/>
    <property type="project" value="InterPro"/>
</dbReference>
<dbReference type="OMA" id="YSKENPW"/>
<evidence type="ECO:0000313" key="3">
    <source>
        <dbReference type="Proteomes" id="UP000645676"/>
    </source>
</evidence>
<dbReference type="EMBL" id="DUJR01000005">
    <property type="protein sequence ID" value="HII59178.1"/>
    <property type="molecule type" value="Genomic_DNA"/>
</dbReference>
<dbReference type="Proteomes" id="UP000645676">
    <property type="component" value="Unassembled WGS sequence"/>
</dbReference>
<name>A0A832W5Y7_9EURY</name>
<organism evidence="2 3">
    <name type="scientific">Methanocaldococcus jannaschii</name>
    <dbReference type="NCBI Taxonomy" id="2190"/>
    <lineage>
        <taxon>Archaea</taxon>
        <taxon>Methanobacteriati</taxon>
        <taxon>Methanobacteriota</taxon>
        <taxon>Methanomada group</taxon>
        <taxon>Methanococci</taxon>
        <taxon>Methanococcales</taxon>
        <taxon>Methanocaldococcaceae</taxon>
        <taxon>Methanocaldococcus</taxon>
    </lineage>
</organism>
<sequence>MVKFMKIKSIAAKNLLSFDDFKITFEDGDVVTIFGPNNVGKTNLFRVLKLLRNIINEKISAVDLEIYLHNKNLKAAKIEVDVIFDKSDKEVIAKFLKIFFKINAPDLIRLCNNLKLNIINSIIDYFSAGSYIWECSELRCYRPYFMLRLRSLEEDIEKIKIYLKERELSEITPDLIDHSKVIHELDRNVEIIEVTNDLKNIITSSVNALITIYEKNEKLFFSTLIDGKENITTRIGDGNIENIVEISMKDFTKDIEKYEDCFKRLTMDKNILRAFVVLLALDKLLANKMSIYVKKVLEYSKENPWDKEIIEDLKYIVRFCGFDYRDIYEISDISLNDILLKIYENSLIFYEDYLPNEGKVMIPDYMIVELLAGLKNNSLEKNVKSKILELFKTSTTKDDLYLGILSMPSEKWIPSYLFYLKNNANLKLRKRYMKIKEMFEYIFNSGSLSFDVILANNKPDIVVYSEDIEIPLNMVGLGVKKILEILTLVFGYESKVILLDTPFNQLYPKYQKRFSKILKDTENIDSQVFIILHSPYFINNENIFNTFRFYKPKKSTKYICIGSIIKDLEKTFGTVILDRTTRKILLSDAVILLSSALRDIPLFDLAEYEDIPIDEYNIEVIRPQNTLSFGKYYALLQYTSIPYILMLRSWILYNLYEEIKDGEGKVRYKLLEKGKYHKIVEERLNFFKNRHPFWISKEEFDKVINIYIKTLEAHREKLIELGYIYLSSKEEVVKYCIEPLRKQLEDILRKKLFIFTVPTDFIIEPQDLKNIQIEKDKYIVHNYIGYRKDVLKEFKEFFDYFVKFHNLQ</sequence>
<comment type="caution">
    <text evidence="2">The sequence shown here is derived from an EMBL/GenBank/DDBJ whole genome shotgun (WGS) entry which is preliminary data.</text>
</comment>
<reference evidence="2" key="1">
    <citation type="journal article" date="2020" name="bioRxiv">
        <title>A rank-normalized archaeal taxonomy based on genome phylogeny resolves widespread incomplete and uneven classifications.</title>
        <authorList>
            <person name="Rinke C."/>
            <person name="Chuvochina M."/>
            <person name="Mussig A.J."/>
            <person name="Chaumeil P.-A."/>
            <person name="Waite D.W."/>
            <person name="Whitman W.B."/>
            <person name="Parks D.H."/>
            <person name="Hugenholtz P."/>
        </authorList>
    </citation>
    <scope>NUCLEOTIDE SEQUENCE</scope>
    <source>
        <strain evidence="2">UBA8849</strain>
    </source>
</reference>
<proteinExistence type="predicted"/>
<dbReference type="SUPFAM" id="SSF52540">
    <property type="entry name" value="P-loop containing nucleoside triphosphate hydrolases"/>
    <property type="match status" value="1"/>
</dbReference>
<dbReference type="InterPro" id="IPR027417">
    <property type="entry name" value="P-loop_NTPase"/>
</dbReference>
<evidence type="ECO:0000259" key="1">
    <source>
        <dbReference type="Pfam" id="PF13304"/>
    </source>
</evidence>
<protein>
    <submittedName>
        <fullName evidence="2">AAA family ATPase</fullName>
    </submittedName>
</protein>
<dbReference type="GO" id="GO:0016887">
    <property type="term" value="F:ATP hydrolysis activity"/>
    <property type="evidence" value="ECO:0007669"/>
    <property type="project" value="InterPro"/>
</dbReference>
<dbReference type="Pfam" id="PF13304">
    <property type="entry name" value="AAA_21"/>
    <property type="match status" value="1"/>
</dbReference>
<gene>
    <name evidence="2" type="ORF">HA335_01135</name>
</gene>
<dbReference type="CDD" id="cd00267">
    <property type="entry name" value="ABC_ATPase"/>
    <property type="match status" value="1"/>
</dbReference>
<dbReference type="InterPro" id="IPR003959">
    <property type="entry name" value="ATPase_AAA_core"/>
</dbReference>
<dbReference type="InterPro" id="IPR051396">
    <property type="entry name" value="Bact_Antivir_Def_Nuclease"/>
</dbReference>
<dbReference type="PANTHER" id="PTHR43581">
    <property type="entry name" value="ATP/GTP PHOSPHATASE"/>
    <property type="match status" value="1"/>
</dbReference>